<dbReference type="InterPro" id="IPR003960">
    <property type="entry name" value="ATPase_AAA_CS"/>
</dbReference>
<evidence type="ECO:0000256" key="6">
    <source>
        <dbReference type="ARBA" id="ARBA00022801"/>
    </source>
</evidence>
<evidence type="ECO:0000256" key="8">
    <source>
        <dbReference type="ARBA" id="ARBA00022927"/>
    </source>
</evidence>
<dbReference type="InterPro" id="IPR003959">
    <property type="entry name" value="ATPase_AAA_core"/>
</dbReference>
<dbReference type="CDD" id="cd19526">
    <property type="entry name" value="RecA-like_PEX1_r2"/>
    <property type="match status" value="1"/>
</dbReference>
<dbReference type="PaxDb" id="214684-Q5KHJ8"/>
<dbReference type="FunFam" id="3.40.50.300:FF:000149">
    <property type="entry name" value="Nuclear valosin-containing protein-like"/>
    <property type="match status" value="1"/>
</dbReference>
<dbReference type="InterPro" id="IPR027417">
    <property type="entry name" value="P-loop_NTPase"/>
</dbReference>
<dbReference type="Gene3D" id="3.40.50.300">
    <property type="entry name" value="P-loop containing nucleotide triphosphate hydrolases"/>
    <property type="match status" value="2"/>
</dbReference>
<proteinExistence type="inferred from homology"/>
<dbReference type="Pfam" id="PF00004">
    <property type="entry name" value="AAA"/>
    <property type="match status" value="2"/>
</dbReference>
<keyword evidence="9" id="KW-0472">Membrane</keyword>
<dbReference type="FunCoup" id="Q5KHJ8">
    <property type="interactions" value="339"/>
</dbReference>
<comment type="catalytic activity">
    <reaction evidence="12">
        <text>ATP + H2O = ADP + phosphate + H(+)</text>
        <dbReference type="Rhea" id="RHEA:13065"/>
        <dbReference type="ChEBI" id="CHEBI:15377"/>
        <dbReference type="ChEBI" id="CHEBI:15378"/>
        <dbReference type="ChEBI" id="CHEBI:30616"/>
        <dbReference type="ChEBI" id="CHEBI:43474"/>
        <dbReference type="ChEBI" id="CHEBI:456216"/>
    </reaction>
    <physiologicalReaction direction="left-to-right" evidence="12">
        <dbReference type="Rhea" id="RHEA:13066"/>
    </physiologicalReaction>
</comment>
<dbReference type="GO" id="GO:0043335">
    <property type="term" value="P:protein unfolding"/>
    <property type="evidence" value="ECO:0000318"/>
    <property type="project" value="GO_Central"/>
</dbReference>
<dbReference type="AlphaFoldDB" id="Q5KHJ8"/>
<dbReference type="Gene3D" id="1.10.8.60">
    <property type="match status" value="2"/>
</dbReference>
<dbReference type="SMART" id="SM00382">
    <property type="entry name" value="AAA"/>
    <property type="match status" value="2"/>
</dbReference>
<name>Q5KHJ8_CRYD1</name>
<feature type="domain" description="AAA+ ATPase" evidence="14">
    <location>
        <begin position="708"/>
        <end position="843"/>
    </location>
</feature>
<dbReference type="SUPFAM" id="SSF50692">
    <property type="entry name" value="ADC-like"/>
    <property type="match status" value="1"/>
</dbReference>
<accession>Q55UU0</accession>
<feature type="domain" description="AAA+ ATPase" evidence="14">
    <location>
        <begin position="425"/>
        <end position="570"/>
    </location>
</feature>
<dbReference type="InterPro" id="IPR009010">
    <property type="entry name" value="Asp_de-COase-like_dom_sf"/>
</dbReference>
<evidence type="ECO:0000256" key="7">
    <source>
        <dbReference type="ARBA" id="ARBA00022840"/>
    </source>
</evidence>
<dbReference type="SUPFAM" id="SSF52540">
    <property type="entry name" value="P-loop containing nucleoside triphosphate hydrolases"/>
    <property type="match status" value="2"/>
</dbReference>
<evidence type="ECO:0000256" key="3">
    <source>
        <dbReference type="ARBA" id="ARBA00022448"/>
    </source>
</evidence>
<comment type="subcellular location">
    <subcellularLocation>
        <location evidence="1">Membrane</location>
    </subcellularLocation>
</comment>
<feature type="region of interest" description="Disordered" evidence="13">
    <location>
        <begin position="375"/>
        <end position="401"/>
    </location>
</feature>
<dbReference type="CDD" id="cd00009">
    <property type="entry name" value="AAA"/>
    <property type="match status" value="1"/>
</dbReference>
<dbReference type="GO" id="GO:0005829">
    <property type="term" value="C:cytosol"/>
    <property type="evidence" value="ECO:0000318"/>
    <property type="project" value="GO_Central"/>
</dbReference>
<dbReference type="KEGG" id="cne:CND06230"/>
<dbReference type="SUPFAM" id="SSF54585">
    <property type="entry name" value="Cdc48 domain 2-like"/>
    <property type="match status" value="1"/>
</dbReference>
<dbReference type="FunFam" id="3.10.330.10:FF:000006">
    <property type="entry name" value="Peroxisome biogenesis factor 1"/>
    <property type="match status" value="1"/>
</dbReference>
<dbReference type="InterPro" id="IPR029067">
    <property type="entry name" value="CDC48_domain_2-like_sf"/>
</dbReference>
<dbReference type="Gene3D" id="3.10.330.10">
    <property type="match status" value="1"/>
</dbReference>
<dbReference type="GO" id="GO:0016558">
    <property type="term" value="P:protein import into peroxisome matrix"/>
    <property type="evidence" value="ECO:0000318"/>
    <property type="project" value="GO_Central"/>
</dbReference>
<dbReference type="InParanoid" id="Q5KHJ8"/>
<evidence type="ECO:0000313" key="16">
    <source>
        <dbReference type="Proteomes" id="UP000002149"/>
    </source>
</evidence>
<dbReference type="InterPro" id="IPR041569">
    <property type="entry name" value="AAA_lid_3"/>
</dbReference>
<gene>
    <name evidence="15" type="ordered locus">CND06230</name>
</gene>
<dbReference type="EMBL" id="AE017344">
    <property type="protein sequence ID" value="AAW43248.2"/>
    <property type="molecule type" value="Genomic_DNA"/>
</dbReference>
<evidence type="ECO:0000313" key="15">
    <source>
        <dbReference type="EMBL" id="AAW43248.2"/>
    </source>
</evidence>
<dbReference type="Pfam" id="PF17862">
    <property type="entry name" value="AAA_lid_3"/>
    <property type="match status" value="1"/>
</dbReference>
<dbReference type="STRING" id="214684.Q5KHJ8"/>
<keyword evidence="16" id="KW-1185">Reference proteome</keyword>
<evidence type="ECO:0000256" key="1">
    <source>
        <dbReference type="ARBA" id="ARBA00004370"/>
    </source>
</evidence>
<dbReference type="HOGENOM" id="CLU_000688_1_1_1"/>
<dbReference type="GeneID" id="3257319"/>
<evidence type="ECO:0000256" key="11">
    <source>
        <dbReference type="ARBA" id="ARBA00034532"/>
    </source>
</evidence>
<keyword evidence="6" id="KW-0378">Hydrolase</keyword>
<dbReference type="VEuPathDB" id="FungiDB:CND06230"/>
<dbReference type="PANTHER" id="PTHR23077:SF12">
    <property type="entry name" value="PEROXISOMAL ATPASE PEX1"/>
    <property type="match status" value="1"/>
</dbReference>
<comment type="similarity">
    <text evidence="2">Belongs to the AAA ATPase family.</text>
</comment>
<dbReference type="Pfam" id="PF09262">
    <property type="entry name" value="PEX-1N"/>
    <property type="match status" value="1"/>
</dbReference>
<keyword evidence="5" id="KW-0547">Nucleotide-binding</keyword>
<dbReference type="InterPro" id="IPR015342">
    <property type="entry name" value="PEX1-N_C-lobe"/>
</dbReference>
<dbReference type="GO" id="GO:0005778">
    <property type="term" value="C:peroxisomal membrane"/>
    <property type="evidence" value="ECO:0000318"/>
    <property type="project" value="GO_Central"/>
</dbReference>
<dbReference type="InterPro" id="IPR050168">
    <property type="entry name" value="AAA_ATPase_domain"/>
</dbReference>
<evidence type="ECO:0000256" key="4">
    <source>
        <dbReference type="ARBA" id="ARBA00022593"/>
    </source>
</evidence>
<evidence type="ECO:0000259" key="14">
    <source>
        <dbReference type="SMART" id="SM00382"/>
    </source>
</evidence>
<evidence type="ECO:0000256" key="9">
    <source>
        <dbReference type="ARBA" id="ARBA00023136"/>
    </source>
</evidence>
<reference evidence="15 16" key="1">
    <citation type="journal article" date="2005" name="Science">
        <title>The genome of the basidiomycetous yeast and human pathogen Cryptococcus neoformans.</title>
        <authorList>
            <person name="Loftus B.J."/>
            <person name="Fung E."/>
            <person name="Roncaglia P."/>
            <person name="Rowley D."/>
            <person name="Amedeo P."/>
            <person name="Bruno D."/>
            <person name="Vamathevan J."/>
            <person name="Miranda M."/>
            <person name="Anderson I.J."/>
            <person name="Fraser J.A."/>
            <person name="Allen J.E."/>
            <person name="Bosdet I.E."/>
            <person name="Brent M.R."/>
            <person name="Chiu R."/>
            <person name="Doering T.L."/>
            <person name="Donlin M.J."/>
            <person name="D'Souza C.A."/>
            <person name="Fox D.S."/>
            <person name="Grinberg V."/>
            <person name="Fu J."/>
            <person name="Fukushima M."/>
            <person name="Haas B.J."/>
            <person name="Huang J.C."/>
            <person name="Janbon G."/>
            <person name="Jones S.J."/>
            <person name="Koo H.L."/>
            <person name="Krzywinski M.I."/>
            <person name="Kwon-Chung J.K."/>
            <person name="Lengeler K.B."/>
            <person name="Maiti R."/>
            <person name="Marra M.A."/>
            <person name="Marra R.E."/>
            <person name="Mathewson C.A."/>
            <person name="Mitchell T.G."/>
            <person name="Pertea M."/>
            <person name="Riggs F.R."/>
            <person name="Salzberg S.L."/>
            <person name="Schein J.E."/>
            <person name="Shvartsbeyn A."/>
            <person name="Shin H."/>
            <person name="Shumway M."/>
            <person name="Specht C.A."/>
            <person name="Suh B.B."/>
            <person name="Tenney A."/>
            <person name="Utterback T.R."/>
            <person name="Wickes B.L."/>
            <person name="Wortman J.R."/>
            <person name="Wye N.H."/>
            <person name="Kronstad J.W."/>
            <person name="Lodge J.K."/>
            <person name="Heitman J."/>
            <person name="Davis R.W."/>
            <person name="Fraser C.M."/>
            <person name="Hyman R.W."/>
        </authorList>
    </citation>
    <scope>NUCLEOTIDE SEQUENCE [LARGE SCALE GENOMIC DNA]</scope>
    <source>
        <strain evidence="16">JEC21 / ATCC MYA-565</strain>
    </source>
</reference>
<dbReference type="InterPro" id="IPR003593">
    <property type="entry name" value="AAA+_ATPase"/>
</dbReference>
<dbReference type="Proteomes" id="UP000002149">
    <property type="component" value="Chromosome 4"/>
</dbReference>
<protein>
    <recommendedName>
        <fullName evidence="11">Peroxisomal ATPase PEX1</fullName>
    </recommendedName>
    <alternativeName>
        <fullName evidence="10">Peroxin-1</fullName>
    </alternativeName>
</protein>
<evidence type="ECO:0000256" key="10">
    <source>
        <dbReference type="ARBA" id="ARBA00032509"/>
    </source>
</evidence>
<dbReference type="GO" id="GO:0016887">
    <property type="term" value="F:ATP hydrolysis activity"/>
    <property type="evidence" value="ECO:0000318"/>
    <property type="project" value="GO_Central"/>
</dbReference>
<dbReference type="eggNOG" id="KOG0735">
    <property type="taxonomic scope" value="Eukaryota"/>
</dbReference>
<evidence type="ECO:0000256" key="2">
    <source>
        <dbReference type="ARBA" id="ARBA00006914"/>
    </source>
</evidence>
<keyword evidence="7" id="KW-0067">ATP-binding</keyword>
<accession>Q5KHJ8</accession>
<dbReference type="PANTHER" id="PTHR23077">
    <property type="entry name" value="AAA-FAMILY ATPASE"/>
    <property type="match status" value="1"/>
</dbReference>
<dbReference type="GO" id="GO:0005524">
    <property type="term" value="F:ATP binding"/>
    <property type="evidence" value="ECO:0007669"/>
    <property type="project" value="UniProtKB-KW"/>
</dbReference>
<dbReference type="PROSITE" id="PS00674">
    <property type="entry name" value="AAA"/>
    <property type="match status" value="1"/>
</dbReference>
<keyword evidence="3" id="KW-0813">Transport</keyword>
<evidence type="ECO:0000256" key="5">
    <source>
        <dbReference type="ARBA" id="ARBA00022741"/>
    </source>
</evidence>
<keyword evidence="8" id="KW-0653">Protein transport</keyword>
<evidence type="ECO:0000256" key="12">
    <source>
        <dbReference type="ARBA" id="ARBA00048778"/>
    </source>
</evidence>
<organism evidence="15 16">
    <name type="scientific">Cryptococcus deneoformans (strain JEC21 / ATCC MYA-565)</name>
    <name type="common">Cryptococcus neoformans var. neoformans serotype D</name>
    <dbReference type="NCBI Taxonomy" id="214684"/>
    <lineage>
        <taxon>Eukaryota</taxon>
        <taxon>Fungi</taxon>
        <taxon>Dikarya</taxon>
        <taxon>Basidiomycota</taxon>
        <taxon>Agaricomycotina</taxon>
        <taxon>Tremellomycetes</taxon>
        <taxon>Tremellales</taxon>
        <taxon>Cryptococcaceae</taxon>
        <taxon>Cryptococcus</taxon>
        <taxon>Cryptococcus neoformans species complex</taxon>
    </lineage>
</organism>
<sequence length="1034" mass="113743">MDYSTLLSIVSNKSPALRTGIIETAMVRKAAVKYRSLRSNLVNLPLSLYAQLVQQQARPQSLILHLSPLLSPSFPSSSRQPKTAYLGWSGLNAAANVSQVGDGVESVEVDPEVAMSLGWSEGILVEIAVIHNPTVAKSVSVTPMSPDDWEILEQHASFLENNLLSQLRAAQKGQEIDVWVMGRTKIRIRVDETNPSSNSQSAVIIKPDTEIYVAPRPRLSKSASSIPSSQYFPQIVKTGLPNGRNKFSQVKLRQVPPKVASAWGVFVPPSNALLRTKDERIAVCSPTILEKIKRRLGISDGEMFFVKIALDQPLEEESPPPGPVAIAQEKEPMDEAEMLLVSWEEMPNGCISVAGKAEDWMNVWARIKVLESTGKREKTKSGKGRPIPDLSFSADPKQTSSPLPGLDKICQEAIDYLRLSAFFQRSKPLLLLGTKGSGKTSLAKIVGNALEENRFVLAETIYVDVGKLDPESRIATIKQNMDKWIDDAKAKAPCCLILDDLDNLLSPETELKTSTNPSILAEYFTSLMSSHLSLPPGILMIATAQDASTLHPLLNTRHVFGEILKIPPLSKEVRQDILREFVAAKGEMKMRRDERGEDTGDGLDYVLLGSMTEGYSISDLSDLVQGATQQAIIRCTKSRETDIRLTFDDFVIAHEEFTPLSLRGVNLQTSDVKWSDIGGLKEPRRILRETLEWPTKYAQIFVNCPLRLRSGLLLYGYPGCGKTLLASAVAKECGLNFISVKGPEILNKYIGASEKGVRDLFERASGAKPCVLFFDEFDSIAPKRGHDSTGVTDRVVNQLLTEMDGAQGLSGVYVLAATSRPDLIDPALLRPGRLDKSIICDMPSNSDRLEILKAVAKKGKLELGEDVDLEAVARESEGFSGADLQALMYNAHLEVVHAAFEDEERREEEEEGGQKVAVNGIGGREGYRLISQTNGGDLSAAARAELGQRIDTIVSNSQSRFMSVEKGERTAKDFVKPIIQQRHLMNALLEIRPSVSQADRRRLDLIYRSFVNDRDGKMGNGDLGRETGTRVSLM</sequence>
<dbReference type="OrthoDB" id="2187at2759"/>
<keyword evidence="4" id="KW-0962">Peroxisome biogenesis</keyword>
<evidence type="ECO:0000256" key="13">
    <source>
        <dbReference type="SAM" id="MobiDB-lite"/>
    </source>
</evidence>
<dbReference type="RefSeq" id="XP_570555.2">
    <property type="nucleotide sequence ID" value="XM_570555.2"/>
</dbReference>